<keyword evidence="3" id="KW-1185">Reference proteome</keyword>
<dbReference type="Pfam" id="PF07963">
    <property type="entry name" value="N_methyl"/>
    <property type="match status" value="1"/>
</dbReference>
<dbReference type="EMBL" id="JACJTM010000005">
    <property type="protein sequence ID" value="MBD2684327.1"/>
    <property type="molecule type" value="Genomic_DNA"/>
</dbReference>
<dbReference type="Proteomes" id="UP000660270">
    <property type="component" value="Unassembled WGS sequence"/>
</dbReference>
<gene>
    <name evidence="2" type="ORF">H6G43_03510</name>
</gene>
<evidence type="ECO:0000313" key="3">
    <source>
        <dbReference type="Proteomes" id="UP000660270"/>
    </source>
</evidence>
<sequence>MRHYNAHHNENGFTLLELIVVMLFAGILAAISAPSFIGLNQINKVNHNLSSAKNALLEARRGAMRRGQDCTLSFSAPGVVPATISIADSHSGNCLSGDSVNSSNLTQRIFNNVSMTVYQDGTSGAISHPTLTFDYLGNNTTAITTIVLQSQGNFAVKKCLVISQPLGLIATNKYTGSSATYSSNCTP</sequence>
<dbReference type="GeneID" id="78218067"/>
<organism evidence="2 3">
    <name type="scientific">Aphanizomenon flos-aquae FACHB-1249</name>
    <dbReference type="NCBI Taxonomy" id="2692889"/>
    <lineage>
        <taxon>Bacteria</taxon>
        <taxon>Bacillati</taxon>
        <taxon>Cyanobacteriota</taxon>
        <taxon>Cyanophyceae</taxon>
        <taxon>Nostocales</taxon>
        <taxon>Aphanizomenonaceae</taxon>
        <taxon>Aphanizomenon</taxon>
    </lineage>
</organism>
<keyword evidence="1" id="KW-0472">Membrane</keyword>
<name>A0ABR8INW4_APHFL</name>
<accession>A0ABR8INW4</accession>
<dbReference type="InterPro" id="IPR012902">
    <property type="entry name" value="N_methyl_site"/>
</dbReference>
<protein>
    <submittedName>
        <fullName evidence="2">Type II secretion system protein</fullName>
    </submittedName>
</protein>
<dbReference type="InterPro" id="IPR045584">
    <property type="entry name" value="Pilin-like"/>
</dbReference>
<comment type="caution">
    <text evidence="2">The sequence shown here is derived from an EMBL/GenBank/DDBJ whole genome shotgun (WGS) entry which is preliminary data.</text>
</comment>
<reference evidence="2 3" key="1">
    <citation type="journal article" date="2020" name="ISME J.">
        <title>Comparative genomics reveals insights into cyanobacterial evolution and habitat adaptation.</title>
        <authorList>
            <person name="Chen M.Y."/>
            <person name="Teng W.K."/>
            <person name="Zhao L."/>
            <person name="Hu C.X."/>
            <person name="Zhou Y.K."/>
            <person name="Han B.P."/>
            <person name="Song L.R."/>
            <person name="Shu W.S."/>
        </authorList>
    </citation>
    <scope>NUCLEOTIDE SEQUENCE [LARGE SCALE GENOMIC DNA]</scope>
    <source>
        <strain evidence="2 3">FACHB-1249</strain>
    </source>
</reference>
<evidence type="ECO:0000313" key="2">
    <source>
        <dbReference type="EMBL" id="MBD2684327.1"/>
    </source>
</evidence>
<keyword evidence="1" id="KW-0812">Transmembrane</keyword>
<dbReference type="NCBIfam" id="TIGR02532">
    <property type="entry name" value="IV_pilin_GFxxxE"/>
    <property type="match status" value="1"/>
</dbReference>
<feature type="transmembrane region" description="Helical" evidence="1">
    <location>
        <begin position="12"/>
        <end position="37"/>
    </location>
</feature>
<evidence type="ECO:0000256" key="1">
    <source>
        <dbReference type="SAM" id="Phobius"/>
    </source>
</evidence>
<dbReference type="Gene3D" id="3.30.700.10">
    <property type="entry name" value="Glycoprotein, Type 4 Pilin"/>
    <property type="match status" value="1"/>
</dbReference>
<dbReference type="SUPFAM" id="SSF54523">
    <property type="entry name" value="Pili subunits"/>
    <property type="match status" value="1"/>
</dbReference>
<proteinExistence type="predicted"/>
<keyword evidence="1" id="KW-1133">Transmembrane helix</keyword>
<dbReference type="RefSeq" id="WP_190385238.1">
    <property type="nucleotide sequence ID" value="NZ_JACJTM010000005.1"/>
</dbReference>